<keyword evidence="3" id="KW-1185">Reference proteome</keyword>
<dbReference type="GeneID" id="106668722"/>
<name>A0A8I6RVN3_CIMLE</name>
<dbReference type="EnsemblMetazoa" id="XM_014397701.2">
    <property type="protein sequence ID" value="XP_014253187.1"/>
    <property type="gene ID" value="LOC106668722"/>
</dbReference>
<dbReference type="OrthoDB" id="6601578at2759"/>
<dbReference type="RefSeq" id="XP_014253187.1">
    <property type="nucleotide sequence ID" value="XM_014397701.2"/>
</dbReference>
<accession>A0A8I6RVN3</accession>
<feature type="chain" id="PRO_5035148839" evidence="1">
    <location>
        <begin position="17"/>
        <end position="207"/>
    </location>
</feature>
<reference evidence="2" key="1">
    <citation type="submission" date="2022-01" db="UniProtKB">
        <authorList>
            <consortium name="EnsemblMetazoa"/>
        </authorList>
    </citation>
    <scope>IDENTIFICATION</scope>
</reference>
<dbReference type="Proteomes" id="UP000494040">
    <property type="component" value="Unassembled WGS sequence"/>
</dbReference>
<proteinExistence type="predicted"/>
<keyword evidence="1" id="KW-0732">Signal</keyword>
<feature type="signal peptide" evidence="1">
    <location>
        <begin position="1"/>
        <end position="16"/>
    </location>
</feature>
<evidence type="ECO:0000313" key="2">
    <source>
        <dbReference type="EnsemblMetazoa" id="XP_014253187.1"/>
    </source>
</evidence>
<dbReference type="AlphaFoldDB" id="A0A8I6RVN3"/>
<organism evidence="2 3">
    <name type="scientific">Cimex lectularius</name>
    <name type="common">Bed bug</name>
    <name type="synonym">Acanthia lectularia</name>
    <dbReference type="NCBI Taxonomy" id="79782"/>
    <lineage>
        <taxon>Eukaryota</taxon>
        <taxon>Metazoa</taxon>
        <taxon>Ecdysozoa</taxon>
        <taxon>Arthropoda</taxon>
        <taxon>Hexapoda</taxon>
        <taxon>Insecta</taxon>
        <taxon>Pterygota</taxon>
        <taxon>Neoptera</taxon>
        <taxon>Paraneoptera</taxon>
        <taxon>Hemiptera</taxon>
        <taxon>Heteroptera</taxon>
        <taxon>Panheteroptera</taxon>
        <taxon>Cimicomorpha</taxon>
        <taxon>Cimicidae</taxon>
        <taxon>Cimex</taxon>
    </lineage>
</organism>
<protein>
    <submittedName>
        <fullName evidence="2">Uncharacterized protein</fullName>
    </submittedName>
</protein>
<sequence length="207" mass="23923">MFRVGLVLIVALSVDCTSPIRRELWNEQIDLIISLFGTAAKEKNSNLVFLRVPNLTAANTSLSVVKLGLMWSLKRDSDVFMDILNEGEMRLSGRFTLTHFKVIVKKLKYNSYNGPANLTAAKNSMDISYKIKNAHKPRQCKTEWEVFKLNHFTGLMLLSKDMHYKSVDITEEVNAKFIPEINAFFKTFSFKKYLNSYMNFCFSEFFN</sequence>
<evidence type="ECO:0000313" key="3">
    <source>
        <dbReference type="Proteomes" id="UP000494040"/>
    </source>
</evidence>
<evidence type="ECO:0000256" key="1">
    <source>
        <dbReference type="SAM" id="SignalP"/>
    </source>
</evidence>
<dbReference type="KEGG" id="clec:106668722"/>